<keyword evidence="3" id="KW-1185">Reference proteome</keyword>
<protein>
    <submittedName>
        <fullName evidence="2">Uncharacterized protein</fullName>
    </submittedName>
</protein>
<reference evidence="2 3" key="1">
    <citation type="submission" date="2024-02" db="EMBL/GenBank/DDBJ databases">
        <title>Rhodopirellula caenicola NBRC 110016.</title>
        <authorList>
            <person name="Ichikawa N."/>
            <person name="Katano-Makiyama Y."/>
            <person name="Hidaka K."/>
        </authorList>
    </citation>
    <scope>NUCLEOTIDE SEQUENCE [LARGE SCALE GENOMIC DNA]</scope>
    <source>
        <strain evidence="2 3">NBRC 110016</strain>
    </source>
</reference>
<dbReference type="EMBL" id="BAABRO010000009">
    <property type="protein sequence ID" value="GAA5508384.1"/>
    <property type="molecule type" value="Genomic_DNA"/>
</dbReference>
<gene>
    <name evidence="2" type="ORF">Rcae01_03850</name>
</gene>
<proteinExistence type="predicted"/>
<organism evidence="2 3">
    <name type="scientific">Novipirellula caenicola</name>
    <dbReference type="NCBI Taxonomy" id="1536901"/>
    <lineage>
        <taxon>Bacteria</taxon>
        <taxon>Pseudomonadati</taxon>
        <taxon>Planctomycetota</taxon>
        <taxon>Planctomycetia</taxon>
        <taxon>Pirellulales</taxon>
        <taxon>Pirellulaceae</taxon>
        <taxon>Novipirellula</taxon>
    </lineage>
</organism>
<name>A0ABP9VTB0_9BACT</name>
<accession>A0ABP9VTB0</accession>
<evidence type="ECO:0000256" key="1">
    <source>
        <dbReference type="SAM" id="MobiDB-lite"/>
    </source>
</evidence>
<dbReference type="Proteomes" id="UP001416858">
    <property type="component" value="Unassembled WGS sequence"/>
</dbReference>
<evidence type="ECO:0000313" key="2">
    <source>
        <dbReference type="EMBL" id="GAA5508384.1"/>
    </source>
</evidence>
<evidence type="ECO:0000313" key="3">
    <source>
        <dbReference type="Proteomes" id="UP001416858"/>
    </source>
</evidence>
<sequence length="64" mass="7175">MDEFDQPHSPVVDEATSPFPGSGRGNESQSSRERFLLTGIDSTESWMKSDDEQIWPRTFAGILT</sequence>
<comment type="caution">
    <text evidence="2">The sequence shown here is derived from an EMBL/GenBank/DDBJ whole genome shotgun (WGS) entry which is preliminary data.</text>
</comment>
<feature type="region of interest" description="Disordered" evidence="1">
    <location>
        <begin position="1"/>
        <end position="33"/>
    </location>
</feature>